<evidence type="ECO:0000256" key="1">
    <source>
        <dbReference type="SAM" id="MobiDB-lite"/>
    </source>
</evidence>
<dbReference type="PROSITE" id="PS51257">
    <property type="entry name" value="PROKAR_LIPOPROTEIN"/>
    <property type="match status" value="1"/>
</dbReference>
<protein>
    <submittedName>
        <fullName evidence="2">Uncharacterized protein</fullName>
    </submittedName>
</protein>
<dbReference type="Proteomes" id="UP000198864">
    <property type="component" value="Unassembled WGS sequence"/>
</dbReference>
<dbReference type="EMBL" id="FMCR01000004">
    <property type="protein sequence ID" value="SCF21473.1"/>
    <property type="molecule type" value="Genomic_DNA"/>
</dbReference>
<name>A0A1C4YL50_9ACTN</name>
<gene>
    <name evidence="2" type="ORF">GA0070561_4338</name>
</gene>
<dbReference type="RefSeq" id="WP_091402902.1">
    <property type="nucleotide sequence ID" value="NZ_FMCR01000004.1"/>
</dbReference>
<evidence type="ECO:0000313" key="2">
    <source>
        <dbReference type="EMBL" id="SCF21473.1"/>
    </source>
</evidence>
<accession>A0A1C4YL50</accession>
<organism evidence="2 3">
    <name type="scientific">Micromonospora saelicesensis</name>
    <dbReference type="NCBI Taxonomy" id="285676"/>
    <lineage>
        <taxon>Bacteria</taxon>
        <taxon>Bacillati</taxon>
        <taxon>Actinomycetota</taxon>
        <taxon>Actinomycetes</taxon>
        <taxon>Micromonosporales</taxon>
        <taxon>Micromonosporaceae</taxon>
        <taxon>Micromonospora</taxon>
    </lineage>
</organism>
<dbReference type="AlphaFoldDB" id="A0A1C4YL50"/>
<sequence>MLPRARPRLLLPLLAVVLVGALTGCSLFDGDKPRTPVAQPTAGTAGGSSQLEIPTTVAAGQVSLLQRLGEDGPMRTLSVERNGAWQCVDCAGDGVTSRGALAPELTERLQVLLANPGLADETDQARRYRTTCIDALTSSLITSAGLITSQDCPGEELTPVAGEILLLLTQATPAEVKG</sequence>
<proteinExistence type="predicted"/>
<feature type="region of interest" description="Disordered" evidence="1">
    <location>
        <begin position="30"/>
        <end position="49"/>
    </location>
</feature>
<reference evidence="2 3" key="1">
    <citation type="submission" date="2016-06" db="EMBL/GenBank/DDBJ databases">
        <authorList>
            <person name="Kjaerup R.B."/>
            <person name="Dalgaard T.S."/>
            <person name="Juul-Madsen H.R."/>
        </authorList>
    </citation>
    <scope>NUCLEOTIDE SEQUENCE [LARGE SCALE GENOMIC DNA]</scope>
    <source>
        <strain evidence="2 3">DSM 44871</strain>
    </source>
</reference>
<evidence type="ECO:0000313" key="3">
    <source>
        <dbReference type="Proteomes" id="UP000198864"/>
    </source>
</evidence>